<protein>
    <submittedName>
        <fullName evidence="2">Family 2 glycosyl transferase</fullName>
    </submittedName>
</protein>
<dbReference type="Proteomes" id="UP000032544">
    <property type="component" value="Unassembled WGS sequence"/>
</dbReference>
<proteinExistence type="predicted"/>
<keyword evidence="3" id="KW-1185">Reference proteome</keyword>
<reference evidence="2 3" key="1">
    <citation type="submission" date="2014-09" db="EMBL/GenBank/DDBJ databases">
        <title>Draft Genome Sequence of Draconibacterium sp. JN14CK-3.</title>
        <authorList>
            <person name="Dong C."/>
            <person name="Lai Q."/>
            <person name="Shao Z."/>
        </authorList>
    </citation>
    <scope>NUCLEOTIDE SEQUENCE [LARGE SCALE GENOMIC DNA]</scope>
    <source>
        <strain evidence="2 3">JN14CK-3</strain>
    </source>
</reference>
<dbReference type="Pfam" id="PF00535">
    <property type="entry name" value="Glycos_transf_2"/>
    <property type="match status" value="1"/>
</dbReference>
<accession>A0A0D8JD50</accession>
<feature type="domain" description="Glycosyltransferase 2-like" evidence="1">
    <location>
        <begin position="6"/>
        <end position="145"/>
    </location>
</feature>
<name>A0A0D8JD50_9BACT</name>
<keyword evidence="2" id="KW-0808">Transferase</keyword>
<organism evidence="2 3">
    <name type="scientific">Draconibacterium sediminis</name>
    <dbReference type="NCBI Taxonomy" id="1544798"/>
    <lineage>
        <taxon>Bacteria</taxon>
        <taxon>Pseudomonadati</taxon>
        <taxon>Bacteroidota</taxon>
        <taxon>Bacteroidia</taxon>
        <taxon>Marinilabiliales</taxon>
        <taxon>Prolixibacteraceae</taxon>
        <taxon>Draconibacterium</taxon>
    </lineage>
</organism>
<dbReference type="Gene3D" id="3.90.550.10">
    <property type="entry name" value="Spore Coat Polysaccharide Biosynthesis Protein SpsA, Chain A"/>
    <property type="match status" value="1"/>
</dbReference>
<dbReference type="AlphaFoldDB" id="A0A0D8JD50"/>
<evidence type="ECO:0000313" key="3">
    <source>
        <dbReference type="Proteomes" id="UP000032544"/>
    </source>
</evidence>
<dbReference type="GO" id="GO:0016740">
    <property type="term" value="F:transferase activity"/>
    <property type="evidence" value="ECO:0007669"/>
    <property type="project" value="UniProtKB-KW"/>
</dbReference>
<dbReference type="RefSeq" id="WP_045026346.1">
    <property type="nucleotide sequence ID" value="NZ_JRHC01000001.1"/>
</dbReference>
<sequence length="236" mass="26952">MSEAIVITPVKDSLHTTKRTIKAIMEAGGNFSYYVFNDFSQPETKQYLDSAAKELGFTVVHLEDITDTPSPNYKIVLQKAQQLALEAGVPLLIIESDVVVKKDTIQSLLDIMKAEQKPGLVGAITVDENGDYNFPYNFEKTKSDDVIDTSHSLSFCCTLISVPFLEKFDFKELAKDKDWFDVFISRQSKKIGFTNYLAKGVRVLHLPHSSRPWKNLKYKNPVLYYLKKIFLKRDRI</sequence>
<gene>
    <name evidence="2" type="ORF">LH29_05085</name>
</gene>
<evidence type="ECO:0000313" key="2">
    <source>
        <dbReference type="EMBL" id="KJF44817.1"/>
    </source>
</evidence>
<evidence type="ECO:0000259" key="1">
    <source>
        <dbReference type="Pfam" id="PF00535"/>
    </source>
</evidence>
<dbReference type="OrthoDB" id="1041945at2"/>
<dbReference type="InterPro" id="IPR029044">
    <property type="entry name" value="Nucleotide-diphossugar_trans"/>
</dbReference>
<comment type="caution">
    <text evidence="2">The sequence shown here is derived from an EMBL/GenBank/DDBJ whole genome shotgun (WGS) entry which is preliminary data.</text>
</comment>
<dbReference type="SUPFAM" id="SSF53448">
    <property type="entry name" value="Nucleotide-diphospho-sugar transferases"/>
    <property type="match status" value="1"/>
</dbReference>
<dbReference type="InterPro" id="IPR001173">
    <property type="entry name" value="Glyco_trans_2-like"/>
</dbReference>
<dbReference type="STRING" id="1544798.LH29_05085"/>
<dbReference type="EMBL" id="JRHC01000001">
    <property type="protein sequence ID" value="KJF44817.1"/>
    <property type="molecule type" value="Genomic_DNA"/>
</dbReference>
<dbReference type="PATRIC" id="fig|1544798.3.peg.1029"/>